<evidence type="ECO:0000256" key="1">
    <source>
        <dbReference type="SAM" id="Phobius"/>
    </source>
</evidence>
<keyword evidence="1" id="KW-1133">Transmembrane helix</keyword>
<accession>A0ABZ2IY30</accession>
<feature type="domain" description="CAAX prenyl protease 2/Lysostaphin resistance protein A-like" evidence="2">
    <location>
        <begin position="156"/>
        <end position="257"/>
    </location>
</feature>
<dbReference type="Pfam" id="PF02517">
    <property type="entry name" value="Rce1-like"/>
    <property type="match status" value="1"/>
</dbReference>
<keyword evidence="3" id="KW-0645">Protease</keyword>
<name>A0ABZ2IY30_9BACT</name>
<proteinExistence type="predicted"/>
<keyword evidence="1" id="KW-0812">Transmembrane</keyword>
<feature type="transmembrane region" description="Helical" evidence="1">
    <location>
        <begin position="58"/>
        <end position="80"/>
    </location>
</feature>
<protein>
    <submittedName>
        <fullName evidence="3">CPBP family glutamic-type intramembrane protease</fullName>
        <ecNumber evidence="3">3.4.-.-</ecNumber>
    </submittedName>
</protein>
<feature type="transmembrane region" description="Helical" evidence="1">
    <location>
        <begin position="217"/>
        <end position="235"/>
    </location>
</feature>
<organism evidence="3 4">
    <name type="scientific">Pseudodesulfovibrio methanolicus</name>
    <dbReference type="NCBI Taxonomy" id="3126690"/>
    <lineage>
        <taxon>Bacteria</taxon>
        <taxon>Pseudomonadati</taxon>
        <taxon>Thermodesulfobacteriota</taxon>
        <taxon>Desulfovibrionia</taxon>
        <taxon>Desulfovibrionales</taxon>
        <taxon>Desulfovibrionaceae</taxon>
    </lineage>
</organism>
<dbReference type="Proteomes" id="UP001385389">
    <property type="component" value="Chromosome"/>
</dbReference>
<dbReference type="RefSeq" id="WP_338667448.1">
    <property type="nucleotide sequence ID" value="NZ_CP146609.1"/>
</dbReference>
<evidence type="ECO:0000259" key="2">
    <source>
        <dbReference type="Pfam" id="PF02517"/>
    </source>
</evidence>
<evidence type="ECO:0000313" key="3">
    <source>
        <dbReference type="EMBL" id="WWX21781.1"/>
    </source>
</evidence>
<sequence>MPDPSARTGRSSDRDFGPFRPGPVLAFVLIVFAATWGVEGALIADGLRFDDLVGQSAPALWLMGVMWIPGLAALLVPLLLERTSVRGLIPVLSLRMGSVGPYFLGIALIPVAYAVMYGITWSAGLSGFDPDLNSLSSLSGTPIGRNTALQVLLPLSIFLGPLINFVFGLGEELGWRGFLLPRLMPLGKPAAYLILGLLWGLWHAPLILAGLNYPSQPAPGILMMCLICLAFGAFLNEMTLHYRSSILAGFLHGAANAQGYGIWAWMFPGAHPLLGGAMGLTGVLTWTALTCLTITVLRRLRRAQ</sequence>
<dbReference type="GO" id="GO:0006508">
    <property type="term" value="P:proteolysis"/>
    <property type="evidence" value="ECO:0007669"/>
    <property type="project" value="UniProtKB-KW"/>
</dbReference>
<feature type="transmembrane region" description="Helical" evidence="1">
    <location>
        <begin position="247"/>
        <end position="267"/>
    </location>
</feature>
<dbReference type="EC" id="3.4.-.-" evidence="3"/>
<dbReference type="EMBL" id="CP146609">
    <property type="protein sequence ID" value="WWX21781.1"/>
    <property type="molecule type" value="Genomic_DNA"/>
</dbReference>
<keyword evidence="3" id="KW-0378">Hydrolase</keyword>
<keyword evidence="4" id="KW-1185">Reference proteome</keyword>
<feature type="transmembrane region" description="Helical" evidence="1">
    <location>
        <begin position="190"/>
        <end position="211"/>
    </location>
</feature>
<feature type="transmembrane region" description="Helical" evidence="1">
    <location>
        <begin position="148"/>
        <end position="169"/>
    </location>
</feature>
<dbReference type="InterPro" id="IPR042150">
    <property type="entry name" value="MmRce1-like"/>
</dbReference>
<evidence type="ECO:0000313" key="4">
    <source>
        <dbReference type="Proteomes" id="UP001385389"/>
    </source>
</evidence>
<dbReference type="GO" id="GO:0008233">
    <property type="term" value="F:peptidase activity"/>
    <property type="evidence" value="ECO:0007669"/>
    <property type="project" value="UniProtKB-KW"/>
</dbReference>
<dbReference type="PANTHER" id="PTHR35797:SF1">
    <property type="entry name" value="PROTEASE"/>
    <property type="match status" value="1"/>
</dbReference>
<feature type="transmembrane region" description="Helical" evidence="1">
    <location>
        <begin position="273"/>
        <end position="297"/>
    </location>
</feature>
<feature type="transmembrane region" description="Helical" evidence="1">
    <location>
        <begin position="101"/>
        <end position="128"/>
    </location>
</feature>
<gene>
    <name evidence="3" type="ORF">V8V93_15210</name>
</gene>
<dbReference type="InterPro" id="IPR003675">
    <property type="entry name" value="Rce1/LyrA-like_dom"/>
</dbReference>
<reference evidence="3 4" key="1">
    <citation type="submission" date="2024-03" db="EMBL/GenBank/DDBJ databases">
        <title>Phenotype and Genome Characterization of a Sulfate-Reducing Bacterium Pseudodesulfovibrio sp. strain 5S69, isolated from Petroleum Reservoir in Tatarstan (Russia).</title>
        <authorList>
            <person name="Bidzhieva S.K."/>
            <person name="Kadnikov V."/>
            <person name="Tourova T.P."/>
            <person name="Samigullina S.R."/>
            <person name="Sokolova D.S."/>
            <person name="Poltaraus A.B."/>
            <person name="Avtukh A.N."/>
            <person name="Tereshina V.M."/>
            <person name="Mardanov A.V."/>
            <person name="Nazina T.N."/>
        </authorList>
    </citation>
    <scope>NUCLEOTIDE SEQUENCE [LARGE SCALE GENOMIC DNA]</scope>
    <source>
        <strain evidence="3 4">5S69</strain>
    </source>
</reference>
<dbReference type="PANTHER" id="PTHR35797">
    <property type="entry name" value="PROTEASE-RELATED"/>
    <property type="match status" value="1"/>
</dbReference>
<keyword evidence="1" id="KW-0472">Membrane</keyword>
<feature type="transmembrane region" description="Helical" evidence="1">
    <location>
        <begin position="21"/>
        <end position="38"/>
    </location>
</feature>